<dbReference type="PANTHER" id="PTHR48105">
    <property type="entry name" value="THIOREDOXIN REDUCTASE 1-RELATED-RELATED"/>
    <property type="match status" value="1"/>
</dbReference>
<evidence type="ECO:0000313" key="5">
    <source>
        <dbReference type="Proteomes" id="UP000366051"/>
    </source>
</evidence>
<organism evidence="4 5">
    <name type="scientific">Heliorestis convoluta</name>
    <dbReference type="NCBI Taxonomy" id="356322"/>
    <lineage>
        <taxon>Bacteria</taxon>
        <taxon>Bacillati</taxon>
        <taxon>Bacillota</taxon>
        <taxon>Clostridia</taxon>
        <taxon>Eubacteriales</taxon>
        <taxon>Heliobacteriaceae</taxon>
        <taxon>Heliorestis</taxon>
    </lineage>
</organism>
<dbReference type="PRINTS" id="PR00368">
    <property type="entry name" value="FADPNR"/>
</dbReference>
<dbReference type="GO" id="GO:0016491">
    <property type="term" value="F:oxidoreductase activity"/>
    <property type="evidence" value="ECO:0007669"/>
    <property type="project" value="UniProtKB-KW"/>
</dbReference>
<evidence type="ECO:0000256" key="2">
    <source>
        <dbReference type="ARBA" id="ARBA00023002"/>
    </source>
</evidence>
<feature type="domain" description="FAD/NAD(P)-binding" evidence="3">
    <location>
        <begin position="6"/>
        <end position="144"/>
    </location>
</feature>
<dbReference type="InterPro" id="IPR023753">
    <property type="entry name" value="FAD/NAD-binding_dom"/>
</dbReference>
<reference evidence="5" key="1">
    <citation type="submission" date="2019-11" db="EMBL/GenBank/DDBJ databases">
        <title>Genome sequence of Heliorestis convoluta strain HH, an alkaliphilic and minimalistic phototrophic bacterium from a soda lake in Egypt.</title>
        <authorList>
            <person name="Dewey E.D."/>
            <person name="Stokes L.M."/>
            <person name="Burchell B.M."/>
            <person name="Shaffer K.N."/>
            <person name="Huntington A.M."/>
            <person name="Baker J.M."/>
            <person name="Nadendla S."/>
            <person name="Giglio M.G."/>
            <person name="Touchman J.W."/>
            <person name="Blankenship R.E."/>
            <person name="Madigan M.T."/>
            <person name="Sattley W.M."/>
        </authorList>
    </citation>
    <scope>NUCLEOTIDE SEQUENCE [LARGE SCALE GENOMIC DNA]</scope>
    <source>
        <strain evidence="5">HH</strain>
    </source>
</reference>
<gene>
    <name evidence="4" type="ORF">FTV88_3228</name>
</gene>
<name>A0A5Q2N1N7_9FIRM</name>
<dbReference type="EMBL" id="CP045875">
    <property type="protein sequence ID" value="QGG49294.1"/>
    <property type="molecule type" value="Genomic_DNA"/>
</dbReference>
<evidence type="ECO:0000256" key="1">
    <source>
        <dbReference type="ARBA" id="ARBA00022630"/>
    </source>
</evidence>
<protein>
    <submittedName>
        <fullName evidence="4">NAD(P)/FAD-dependent oxidoreductase</fullName>
        <ecNumber evidence="4">1.6.99.3</ecNumber>
    </submittedName>
</protein>
<dbReference type="KEGG" id="hcv:FTV88_3228"/>
<proteinExistence type="predicted"/>
<dbReference type="AlphaFoldDB" id="A0A5Q2N1N7"/>
<dbReference type="Proteomes" id="UP000366051">
    <property type="component" value="Chromosome"/>
</dbReference>
<keyword evidence="2 4" id="KW-0560">Oxidoreductase</keyword>
<dbReference type="Pfam" id="PF07992">
    <property type="entry name" value="Pyr_redox_2"/>
    <property type="match status" value="2"/>
</dbReference>
<dbReference type="Gene3D" id="3.50.50.60">
    <property type="entry name" value="FAD/NAD(P)-binding domain"/>
    <property type="match status" value="2"/>
</dbReference>
<dbReference type="EC" id="1.6.99.3" evidence="4"/>
<feature type="domain" description="FAD/NAD(P)-binding" evidence="3">
    <location>
        <begin position="232"/>
        <end position="274"/>
    </location>
</feature>
<dbReference type="PRINTS" id="PR00469">
    <property type="entry name" value="PNDRDTASEII"/>
</dbReference>
<keyword evidence="1" id="KW-0285">Flavoprotein</keyword>
<keyword evidence="5" id="KW-1185">Reference proteome</keyword>
<dbReference type="SUPFAM" id="SSF51905">
    <property type="entry name" value="FAD/NAD(P)-binding domain"/>
    <property type="match status" value="1"/>
</dbReference>
<dbReference type="InterPro" id="IPR036188">
    <property type="entry name" value="FAD/NAD-bd_sf"/>
</dbReference>
<dbReference type="InterPro" id="IPR050097">
    <property type="entry name" value="Ferredoxin-NADP_redctase_2"/>
</dbReference>
<sequence length="290" mass="31686">MEKRFDALIIGCGPAGLSAALNLQIRKKSFLILGSKVCSPWLEKAERIDNYLGFPGINGTALRDLFLDHVKKMDISIQSEKVSSIYHLGDFFVAKSGTKEYESKAIIIATGVHIEKPLEGENDYLGRGVSYCATCDGPLYRDKKVALVDFTEEEGWEEATFLSEIVDKIFYYPVKGMKTRTPLSNMEVLQEKPLALEGKDDKLQALVLENSTVPVEGLFIIRETQRADVLLPGLETKQGAIVVDENMATNVPGAFAAGDCTGKPYQLAKAVGQGGIASLSAVSFLDSRRA</sequence>
<evidence type="ECO:0000259" key="3">
    <source>
        <dbReference type="Pfam" id="PF07992"/>
    </source>
</evidence>
<evidence type="ECO:0000313" key="4">
    <source>
        <dbReference type="EMBL" id="QGG49294.1"/>
    </source>
</evidence>
<dbReference type="RefSeq" id="WP_153726303.1">
    <property type="nucleotide sequence ID" value="NZ_CP045875.1"/>
</dbReference>
<accession>A0A5Q2N1N7</accession>
<dbReference type="OrthoDB" id="9806179at2"/>